<proteinExistence type="predicted"/>
<evidence type="ECO:0000313" key="2">
    <source>
        <dbReference type="Proteomes" id="UP000267691"/>
    </source>
</evidence>
<gene>
    <name evidence="1" type="ORF">D8853_02920</name>
</gene>
<protein>
    <submittedName>
        <fullName evidence="1">Uncharacterized protein</fullName>
    </submittedName>
</protein>
<reference evidence="1 2" key="1">
    <citation type="submission" date="2018-11" db="EMBL/GenBank/DDBJ databases">
        <title>Species Designations Belie Phenotypic and Genotypic Heterogeneity in Oral Streptococci.</title>
        <authorList>
            <person name="Velsko I."/>
        </authorList>
    </citation>
    <scope>NUCLEOTIDE SEQUENCE [LARGE SCALE GENOMIC DNA]</scope>
    <source>
        <strain evidence="1 2">KLC12</strain>
    </source>
</reference>
<dbReference type="Proteomes" id="UP000267691">
    <property type="component" value="Unassembled WGS sequence"/>
</dbReference>
<dbReference type="RefSeq" id="WP_185756853.1">
    <property type="nucleotide sequence ID" value="NZ_RJNT01000002.1"/>
</dbReference>
<dbReference type="EMBL" id="RJNT01000002">
    <property type="protein sequence ID" value="RSI87067.1"/>
    <property type="molecule type" value="Genomic_DNA"/>
</dbReference>
<dbReference type="AlphaFoldDB" id="A0A428D4M8"/>
<sequence length="46" mass="5250">MNELKIREDGIYLNNQKLKGVQAIKTKSTAECNHATVYLKFIAKLI</sequence>
<evidence type="ECO:0000313" key="1">
    <source>
        <dbReference type="EMBL" id="RSI87067.1"/>
    </source>
</evidence>
<name>A0A428D4M8_STRMT</name>
<organism evidence="1 2">
    <name type="scientific">Streptococcus mitis</name>
    <dbReference type="NCBI Taxonomy" id="28037"/>
    <lineage>
        <taxon>Bacteria</taxon>
        <taxon>Bacillati</taxon>
        <taxon>Bacillota</taxon>
        <taxon>Bacilli</taxon>
        <taxon>Lactobacillales</taxon>
        <taxon>Streptococcaceae</taxon>
        <taxon>Streptococcus</taxon>
        <taxon>Streptococcus mitis group</taxon>
    </lineage>
</organism>
<accession>A0A428D4M8</accession>
<comment type="caution">
    <text evidence="1">The sequence shown here is derived from an EMBL/GenBank/DDBJ whole genome shotgun (WGS) entry which is preliminary data.</text>
</comment>